<proteinExistence type="inferred from homology"/>
<dbReference type="EMBL" id="NMTY01000004">
    <property type="protein sequence ID" value="PDX82208.1"/>
    <property type="molecule type" value="Genomic_DNA"/>
</dbReference>
<feature type="domain" description="OB-fold nucleic acid binding" evidence="8">
    <location>
        <begin position="5"/>
        <end position="100"/>
    </location>
</feature>
<comment type="catalytic activity">
    <reaction evidence="5 6">
        <text>Exonucleolytic cleavage in either 5'- to 3'- or 3'- to 5'-direction to yield nucleoside 5'-phosphates.</text>
        <dbReference type="EC" id="3.1.11.6"/>
    </reaction>
</comment>
<evidence type="ECO:0000259" key="8">
    <source>
        <dbReference type="Pfam" id="PF13742"/>
    </source>
</evidence>
<accession>A0A2A7AT53</accession>
<keyword evidence="4 5" id="KW-0269">Exonuclease</keyword>
<dbReference type="Pfam" id="PF13742">
    <property type="entry name" value="tRNA_anti_2"/>
    <property type="match status" value="1"/>
</dbReference>
<keyword evidence="2 5" id="KW-0540">Nuclease</keyword>
<dbReference type="RefSeq" id="WP_097838705.1">
    <property type="nucleotide sequence ID" value="NZ_NMTY01000004.1"/>
</dbReference>
<dbReference type="GO" id="GO:0009318">
    <property type="term" value="C:exodeoxyribonuclease VII complex"/>
    <property type="evidence" value="ECO:0007669"/>
    <property type="project" value="UniProtKB-UniRule"/>
</dbReference>
<dbReference type="Proteomes" id="UP000220005">
    <property type="component" value="Unassembled WGS sequence"/>
</dbReference>
<dbReference type="PANTHER" id="PTHR30008">
    <property type="entry name" value="EXODEOXYRIBONUCLEASE 7 LARGE SUBUNIT"/>
    <property type="match status" value="1"/>
</dbReference>
<keyword evidence="3 5" id="KW-0378">Hydrolase</keyword>
<evidence type="ECO:0000313" key="10">
    <source>
        <dbReference type="Proteomes" id="UP000220005"/>
    </source>
</evidence>
<evidence type="ECO:0000256" key="5">
    <source>
        <dbReference type="HAMAP-Rule" id="MF_00378"/>
    </source>
</evidence>
<dbReference type="InterPro" id="IPR025824">
    <property type="entry name" value="OB-fold_nuc-bd_dom"/>
</dbReference>
<dbReference type="EC" id="3.1.11.6" evidence="5"/>
<dbReference type="GO" id="GO:0008855">
    <property type="term" value="F:exodeoxyribonuclease VII activity"/>
    <property type="evidence" value="ECO:0007669"/>
    <property type="project" value="UniProtKB-UniRule"/>
</dbReference>
<comment type="subunit">
    <text evidence="5">Heterooligomer composed of large and small subunits.</text>
</comment>
<comment type="subcellular location">
    <subcellularLocation>
        <location evidence="5 6">Cytoplasm</location>
    </subcellularLocation>
</comment>
<evidence type="ECO:0000256" key="4">
    <source>
        <dbReference type="ARBA" id="ARBA00022839"/>
    </source>
</evidence>
<dbReference type="HAMAP" id="MF_00378">
    <property type="entry name" value="Exonuc_7_L"/>
    <property type="match status" value="1"/>
</dbReference>
<evidence type="ECO:0000256" key="3">
    <source>
        <dbReference type="ARBA" id="ARBA00022801"/>
    </source>
</evidence>
<reference evidence="9 10" key="1">
    <citation type="journal article" date="2017" name="Front. Microbiol.">
        <title>New Insights into the Diversity of the Genus Faecalibacterium.</title>
        <authorList>
            <person name="Benevides L."/>
            <person name="Burman S."/>
            <person name="Martin R."/>
            <person name="Robert V."/>
            <person name="Thomas M."/>
            <person name="Miquel S."/>
            <person name="Chain F."/>
            <person name="Sokol H."/>
            <person name="Bermudez-Humaran L.G."/>
            <person name="Morrison M."/>
            <person name="Langella P."/>
            <person name="Azevedo V.A."/>
            <person name="Chatel J.M."/>
            <person name="Soares S."/>
        </authorList>
    </citation>
    <scope>NUCLEOTIDE SEQUENCE [LARGE SCALE GENOMIC DNA]</scope>
    <source>
        <strain evidence="9 10">CNCM I 4575</strain>
    </source>
</reference>
<evidence type="ECO:0000313" key="9">
    <source>
        <dbReference type="EMBL" id="PDX82208.1"/>
    </source>
</evidence>
<dbReference type="AlphaFoldDB" id="A0A2A7AT53"/>
<dbReference type="GO" id="GO:0006308">
    <property type="term" value="P:DNA catabolic process"/>
    <property type="evidence" value="ECO:0007669"/>
    <property type="project" value="UniProtKB-UniRule"/>
</dbReference>
<keyword evidence="1 5" id="KW-0963">Cytoplasm</keyword>
<protein>
    <recommendedName>
        <fullName evidence="5">Exodeoxyribonuclease 7 large subunit</fullName>
        <ecNumber evidence="5">3.1.11.6</ecNumber>
    </recommendedName>
    <alternativeName>
        <fullName evidence="5">Exodeoxyribonuclease VII large subunit</fullName>
        <shortName evidence="5">Exonuclease VII large subunit</shortName>
    </alternativeName>
</protein>
<dbReference type="Pfam" id="PF02601">
    <property type="entry name" value="Exonuc_VII_L"/>
    <property type="match status" value="1"/>
</dbReference>
<sequence length="407" mass="44952">MAEVISVSALNRYVKTLLDANDLLFDLALRGEIANFVQNARSGHCYFSLRDKTASVKAVMFRSDARRLGFRPEEGMKVVVRCRVTLYERDGAFQVYVNDMFPDGIGSAQLAFEQLKAKLDQEGLFAPEHKKPLPQFPRCIGLVTSKTGAALQDIRNVIGRRWPAVKLLLCPVNVQGFEAADEIAAAIEQLDKSGRVDEIIVARGGGSREDLWVFNAERIARAAYRCKTPLISAIGHEIDFTILDFVADQRAPTPSAAAELAVPDRAEYARKLFILEENIHNSIQNKLELCYNRLDETAQAFSRPQMQGQLAQRQQQLKMLTGQLSAAARAKQRSCALQMNHAASLAASLNPYGVLARGYALVQDEKGRICAPDALRAGQSITLCGAKSRIRCTVDAVEEPNESTQKL</sequence>
<gene>
    <name evidence="5 9" type="primary">xseA</name>
    <name evidence="9" type="ORF">CGS58_01695</name>
</gene>
<dbReference type="NCBIfam" id="TIGR00237">
    <property type="entry name" value="xseA"/>
    <property type="match status" value="1"/>
</dbReference>
<comment type="similarity">
    <text evidence="5 6">Belongs to the XseA family.</text>
</comment>
<dbReference type="CDD" id="cd04489">
    <property type="entry name" value="ExoVII_LU_OBF"/>
    <property type="match status" value="1"/>
</dbReference>
<name>A0A2A7AT53_9FIRM</name>
<dbReference type="GO" id="GO:0003676">
    <property type="term" value="F:nucleic acid binding"/>
    <property type="evidence" value="ECO:0007669"/>
    <property type="project" value="InterPro"/>
</dbReference>
<dbReference type="InterPro" id="IPR020579">
    <property type="entry name" value="Exonuc_VII_lsu_C"/>
</dbReference>
<evidence type="ECO:0000256" key="1">
    <source>
        <dbReference type="ARBA" id="ARBA00022490"/>
    </source>
</evidence>
<dbReference type="GO" id="GO:0005737">
    <property type="term" value="C:cytoplasm"/>
    <property type="evidence" value="ECO:0007669"/>
    <property type="project" value="UniProtKB-SubCell"/>
</dbReference>
<dbReference type="PANTHER" id="PTHR30008:SF0">
    <property type="entry name" value="EXODEOXYRIBONUCLEASE 7 LARGE SUBUNIT"/>
    <property type="match status" value="1"/>
</dbReference>
<feature type="domain" description="Exonuclease VII large subunit C-terminal" evidence="7">
    <location>
        <begin position="124"/>
        <end position="332"/>
    </location>
</feature>
<comment type="function">
    <text evidence="5">Bidirectionally degrades single-stranded DNA into large acid-insoluble oligonucleotides, which are then degraded further into small acid-soluble oligonucleotides.</text>
</comment>
<organism evidence="9 10">
    <name type="scientific">Faecalibacterium prausnitzii</name>
    <dbReference type="NCBI Taxonomy" id="853"/>
    <lineage>
        <taxon>Bacteria</taxon>
        <taxon>Bacillati</taxon>
        <taxon>Bacillota</taxon>
        <taxon>Clostridia</taxon>
        <taxon>Eubacteriales</taxon>
        <taxon>Oscillospiraceae</taxon>
        <taxon>Faecalibacterium</taxon>
    </lineage>
</organism>
<dbReference type="InterPro" id="IPR003753">
    <property type="entry name" value="Exonuc_VII_L"/>
</dbReference>
<comment type="caution">
    <text evidence="9">The sequence shown here is derived from an EMBL/GenBank/DDBJ whole genome shotgun (WGS) entry which is preliminary data.</text>
</comment>
<evidence type="ECO:0000259" key="7">
    <source>
        <dbReference type="Pfam" id="PF02601"/>
    </source>
</evidence>
<evidence type="ECO:0000256" key="2">
    <source>
        <dbReference type="ARBA" id="ARBA00022722"/>
    </source>
</evidence>
<evidence type="ECO:0000256" key="6">
    <source>
        <dbReference type="RuleBase" id="RU004355"/>
    </source>
</evidence>